<dbReference type="EMBL" id="JAUSVS010000006">
    <property type="protein sequence ID" value="MDQ0465238.1"/>
    <property type="molecule type" value="Genomic_DNA"/>
</dbReference>
<dbReference type="PROSITE" id="PS01117">
    <property type="entry name" value="HTH_MARR_1"/>
    <property type="match status" value="1"/>
</dbReference>
<dbReference type="Gene3D" id="1.10.10.10">
    <property type="entry name" value="Winged helix-like DNA-binding domain superfamily/Winged helix DNA-binding domain"/>
    <property type="match status" value="1"/>
</dbReference>
<dbReference type="Proteomes" id="UP001228905">
    <property type="component" value="Unassembled WGS sequence"/>
</dbReference>
<dbReference type="SMART" id="SM00347">
    <property type="entry name" value="HTH_MARR"/>
    <property type="match status" value="1"/>
</dbReference>
<evidence type="ECO:0000256" key="1">
    <source>
        <dbReference type="ARBA" id="ARBA00023015"/>
    </source>
</evidence>
<dbReference type="PRINTS" id="PR00598">
    <property type="entry name" value="HTHMARR"/>
</dbReference>
<accession>A0ABU0IVS4</accession>
<protein>
    <submittedName>
        <fullName evidence="5">DNA-binding MarR family transcriptional regulator</fullName>
    </submittedName>
</protein>
<dbReference type="InterPro" id="IPR000835">
    <property type="entry name" value="HTH_MarR-typ"/>
</dbReference>
<evidence type="ECO:0000256" key="3">
    <source>
        <dbReference type="ARBA" id="ARBA00023163"/>
    </source>
</evidence>
<evidence type="ECO:0000313" key="6">
    <source>
        <dbReference type="Proteomes" id="UP001228905"/>
    </source>
</evidence>
<dbReference type="InterPro" id="IPR036390">
    <property type="entry name" value="WH_DNA-bd_sf"/>
</dbReference>
<reference evidence="5 6" key="1">
    <citation type="submission" date="2023-07" db="EMBL/GenBank/DDBJ databases">
        <title>Genomic Encyclopedia of Type Strains, Phase IV (KMG-IV): sequencing the most valuable type-strain genomes for metagenomic binning, comparative biology and taxonomic classification.</title>
        <authorList>
            <person name="Goeker M."/>
        </authorList>
    </citation>
    <scope>NUCLEOTIDE SEQUENCE [LARGE SCALE GENOMIC DNA]</scope>
    <source>
        <strain evidence="5 6">DSM 18695</strain>
    </source>
</reference>
<dbReference type="Pfam" id="PF01047">
    <property type="entry name" value="MarR"/>
    <property type="match status" value="1"/>
</dbReference>
<dbReference type="SUPFAM" id="SSF46785">
    <property type="entry name" value="Winged helix' DNA-binding domain"/>
    <property type="match status" value="1"/>
</dbReference>
<evidence type="ECO:0000256" key="2">
    <source>
        <dbReference type="ARBA" id="ARBA00023125"/>
    </source>
</evidence>
<dbReference type="InterPro" id="IPR023187">
    <property type="entry name" value="Tscrpt_reg_MarR-type_CS"/>
</dbReference>
<keyword evidence="3" id="KW-0804">Transcription</keyword>
<gene>
    <name evidence="5" type="ORF">QO010_003025</name>
</gene>
<keyword evidence="2 5" id="KW-0238">DNA-binding</keyword>
<keyword evidence="6" id="KW-1185">Reference proteome</keyword>
<dbReference type="PROSITE" id="PS50995">
    <property type="entry name" value="HTH_MARR_2"/>
    <property type="match status" value="1"/>
</dbReference>
<proteinExistence type="predicted"/>
<dbReference type="RefSeq" id="WP_307350462.1">
    <property type="nucleotide sequence ID" value="NZ_JAUSVS010000006.1"/>
</dbReference>
<comment type="caution">
    <text evidence="5">The sequence shown here is derived from an EMBL/GenBank/DDBJ whole genome shotgun (WGS) entry which is preliminary data.</text>
</comment>
<evidence type="ECO:0000259" key="4">
    <source>
        <dbReference type="PROSITE" id="PS50995"/>
    </source>
</evidence>
<dbReference type="PANTHER" id="PTHR33164">
    <property type="entry name" value="TRANSCRIPTIONAL REGULATOR, MARR FAMILY"/>
    <property type="match status" value="1"/>
</dbReference>
<name>A0ABU0IVS4_9CAUL</name>
<dbReference type="PANTHER" id="PTHR33164:SF64">
    <property type="entry name" value="TRANSCRIPTIONAL REGULATOR SLYA"/>
    <property type="match status" value="1"/>
</dbReference>
<organism evidence="5 6">
    <name type="scientific">Caulobacter ginsengisoli</name>
    <dbReference type="NCBI Taxonomy" id="400775"/>
    <lineage>
        <taxon>Bacteria</taxon>
        <taxon>Pseudomonadati</taxon>
        <taxon>Pseudomonadota</taxon>
        <taxon>Alphaproteobacteria</taxon>
        <taxon>Caulobacterales</taxon>
        <taxon>Caulobacteraceae</taxon>
        <taxon>Caulobacter</taxon>
    </lineage>
</organism>
<dbReference type="GO" id="GO:0003677">
    <property type="term" value="F:DNA binding"/>
    <property type="evidence" value="ECO:0007669"/>
    <property type="project" value="UniProtKB-KW"/>
</dbReference>
<evidence type="ECO:0000313" key="5">
    <source>
        <dbReference type="EMBL" id="MDQ0465238.1"/>
    </source>
</evidence>
<sequence length="147" mass="15812">MSAPHPRRSFANHAVRLGELVLARAEAAVAPLGIRALALDTLVCIKDGYGRSQQDLARRLGIYAPQMVGLIDTLEQKGLVERQVSPADRRRHVLVLTPAGEALLGQGLAIAETLEAELFGAVTAEQKAWFQALVERLEGAAPPLDCK</sequence>
<keyword evidence="1" id="KW-0805">Transcription regulation</keyword>
<dbReference type="InterPro" id="IPR039422">
    <property type="entry name" value="MarR/SlyA-like"/>
</dbReference>
<dbReference type="InterPro" id="IPR036388">
    <property type="entry name" value="WH-like_DNA-bd_sf"/>
</dbReference>
<feature type="domain" description="HTH marR-type" evidence="4">
    <location>
        <begin position="1"/>
        <end position="139"/>
    </location>
</feature>